<evidence type="ECO:0000313" key="1">
    <source>
        <dbReference type="EMBL" id="MEY7999807.1"/>
    </source>
</evidence>
<sequence length="162" mass="17003">MPFASNDPAVLTTFLNGATNTVSLIGFGNSINNINIYEGKIYLGGIRNIAFSVPRSGTITSIAAYFSVSNTFSLETGSATIKAQLYGSNTPDNTFAPIPGASVILPPLTGEIIDTITNNINFDLNIPIDPQTRLLMVFSVTTSGVAFSSIIEGYASAGITIE</sequence>
<accession>A0ABV4BM00</accession>
<dbReference type="Proteomes" id="UP001564657">
    <property type="component" value="Unassembled WGS sequence"/>
</dbReference>
<gene>
    <name evidence="1" type="ORF">AB8U03_06295</name>
</gene>
<comment type="caution">
    <text evidence="1">The sequence shown here is derived from an EMBL/GenBank/DDBJ whole genome shotgun (WGS) entry which is preliminary data.</text>
</comment>
<dbReference type="EMBL" id="JBGEWD010000004">
    <property type="protein sequence ID" value="MEY7999807.1"/>
    <property type="molecule type" value="Genomic_DNA"/>
</dbReference>
<protein>
    <submittedName>
        <fullName evidence="1">Exosporium glycoprotein BclB-related protein</fullName>
    </submittedName>
</protein>
<dbReference type="NCBIfam" id="TIGR03721">
    <property type="entry name" value="exospore_TM"/>
    <property type="match status" value="1"/>
</dbReference>
<reference evidence="1 2" key="1">
    <citation type="submission" date="2024-08" db="EMBL/GenBank/DDBJ databases">
        <title>Clostridium lapicellarii sp. nov., and Clostridium renhuaiense sp. nov., two species isolated from the mud in a fermentation cellar used for producing sauce-flavour Chinese liquors.</title>
        <authorList>
            <person name="Yang F."/>
            <person name="Wang H."/>
            <person name="Chen L.Q."/>
            <person name="Zhou N."/>
            <person name="Lu J.J."/>
            <person name="Pu X.X."/>
            <person name="Wan B."/>
            <person name="Wang L."/>
            <person name="Liu S.J."/>
        </authorList>
    </citation>
    <scope>NUCLEOTIDE SEQUENCE [LARGE SCALE GENOMIC DNA]</scope>
    <source>
        <strain evidence="1 2">MT-5</strain>
    </source>
</reference>
<organism evidence="1 2">
    <name type="scientific">Clostridium moutaii</name>
    <dbReference type="NCBI Taxonomy" id="3240932"/>
    <lineage>
        <taxon>Bacteria</taxon>
        <taxon>Bacillati</taxon>
        <taxon>Bacillota</taxon>
        <taxon>Clostridia</taxon>
        <taxon>Eubacteriales</taxon>
        <taxon>Clostridiaceae</taxon>
        <taxon>Clostridium</taxon>
    </lineage>
</organism>
<name>A0ABV4BM00_9CLOT</name>
<dbReference type="RefSeq" id="WP_369703737.1">
    <property type="nucleotide sequence ID" value="NZ_JBGEWD010000004.1"/>
</dbReference>
<proteinExistence type="predicted"/>
<dbReference type="InterPro" id="IPR021210">
    <property type="entry name" value="Exosporium_BclB"/>
</dbReference>
<evidence type="ECO:0000313" key="2">
    <source>
        <dbReference type="Proteomes" id="UP001564657"/>
    </source>
</evidence>
<keyword evidence="2" id="KW-1185">Reference proteome</keyword>